<evidence type="ECO:0000256" key="1">
    <source>
        <dbReference type="SAM" id="MobiDB-lite"/>
    </source>
</evidence>
<accession>A0A4S8IA27</accession>
<dbReference type="EMBL" id="PYDT01000011">
    <property type="protein sequence ID" value="THU44875.1"/>
    <property type="molecule type" value="Genomic_DNA"/>
</dbReference>
<feature type="domain" description="LysM" evidence="2">
    <location>
        <begin position="56"/>
        <end position="100"/>
    </location>
</feature>
<dbReference type="CDD" id="cd00118">
    <property type="entry name" value="LysM"/>
    <property type="match status" value="1"/>
</dbReference>
<protein>
    <recommendedName>
        <fullName evidence="2">LysM domain-containing protein</fullName>
    </recommendedName>
</protein>
<dbReference type="Proteomes" id="UP000317650">
    <property type="component" value="Chromosome 2"/>
</dbReference>
<proteinExistence type="predicted"/>
<sequence>MMLAEGSRRNSQLFSDDSLDGDVARPREIDGVATIPVSSSLSPSSPPGFSLESNHIQHRVSRMDTLAGVAIKYGVEVADIKRLNGLVTDLQMFAHKSLQIPLPGRHPPSPCLSDGSVENGDQSPPHRPRNDVLELIESINMRPRPRKVSPAMSRLQGYYGLGHTKRGPVLGGERMSLYGTGKCCFDDELLYKKSPTSDPPPSRHRKSRSLMNGFSLENGDIAEEKAVFEAGENNDIERSIRRRQKTDTPELFLEDSNGGFSWRTGKGIAPRPKSGYRIDADVGRLSALPNGDYVKNEALASVRKSSSTSCLQSQDFDNISSMWPMSKWSLKSDVLARPIFDGLPKSMTVRRNKTARD</sequence>
<reference evidence="3 4" key="1">
    <citation type="journal article" date="2019" name="Nat. Plants">
        <title>Genome sequencing of Musa balbisiana reveals subgenome evolution and function divergence in polyploid bananas.</title>
        <authorList>
            <person name="Yao X."/>
        </authorList>
    </citation>
    <scope>NUCLEOTIDE SEQUENCE [LARGE SCALE GENOMIC DNA]</scope>
    <source>
        <strain evidence="4">cv. DH-PKW</strain>
        <tissue evidence="3">Leaves</tissue>
    </source>
</reference>
<keyword evidence="4" id="KW-1185">Reference proteome</keyword>
<feature type="region of interest" description="Disordered" evidence="1">
    <location>
        <begin position="191"/>
        <end position="212"/>
    </location>
</feature>
<feature type="region of interest" description="Disordered" evidence="1">
    <location>
        <begin position="1"/>
        <end position="27"/>
    </location>
</feature>
<dbReference type="Gene3D" id="3.10.350.10">
    <property type="entry name" value="LysM domain"/>
    <property type="match status" value="1"/>
</dbReference>
<dbReference type="InterPro" id="IPR018392">
    <property type="entry name" value="LysM"/>
</dbReference>
<dbReference type="InterPro" id="IPR045030">
    <property type="entry name" value="LYSM1-4"/>
</dbReference>
<gene>
    <name evidence="3" type="ORF">C4D60_Mb02t11980</name>
</gene>
<comment type="caution">
    <text evidence="3">The sequence shown here is derived from an EMBL/GenBank/DDBJ whole genome shotgun (WGS) entry which is preliminary data.</text>
</comment>
<dbReference type="AlphaFoldDB" id="A0A4S8IA27"/>
<dbReference type="PANTHER" id="PTHR20932:SF36">
    <property type="entry name" value="OS03G0110600 PROTEIN"/>
    <property type="match status" value="1"/>
</dbReference>
<evidence type="ECO:0000313" key="4">
    <source>
        <dbReference type="Proteomes" id="UP000317650"/>
    </source>
</evidence>
<name>A0A4S8IA27_MUSBA</name>
<dbReference type="InterPro" id="IPR036779">
    <property type="entry name" value="LysM_dom_sf"/>
</dbReference>
<organism evidence="3 4">
    <name type="scientific">Musa balbisiana</name>
    <name type="common">Banana</name>
    <dbReference type="NCBI Taxonomy" id="52838"/>
    <lineage>
        <taxon>Eukaryota</taxon>
        <taxon>Viridiplantae</taxon>
        <taxon>Streptophyta</taxon>
        <taxon>Embryophyta</taxon>
        <taxon>Tracheophyta</taxon>
        <taxon>Spermatophyta</taxon>
        <taxon>Magnoliopsida</taxon>
        <taxon>Liliopsida</taxon>
        <taxon>Zingiberales</taxon>
        <taxon>Musaceae</taxon>
        <taxon>Musa</taxon>
    </lineage>
</organism>
<evidence type="ECO:0000259" key="2">
    <source>
        <dbReference type="PROSITE" id="PS51782"/>
    </source>
</evidence>
<dbReference type="SMART" id="SM00257">
    <property type="entry name" value="LysM"/>
    <property type="match status" value="1"/>
</dbReference>
<dbReference type="PROSITE" id="PS51782">
    <property type="entry name" value="LYSM"/>
    <property type="match status" value="1"/>
</dbReference>
<dbReference type="PANTHER" id="PTHR20932">
    <property type="entry name" value="LYSM AND PUTATIVE PEPTIDOGLYCAN-BINDING DOMAIN-CONTAINING PROTEIN"/>
    <property type="match status" value="1"/>
</dbReference>
<dbReference type="SUPFAM" id="SSF54106">
    <property type="entry name" value="LysM domain"/>
    <property type="match status" value="1"/>
</dbReference>
<evidence type="ECO:0000313" key="3">
    <source>
        <dbReference type="EMBL" id="THU44875.1"/>
    </source>
</evidence>
<feature type="region of interest" description="Disordered" evidence="1">
    <location>
        <begin position="101"/>
        <end position="129"/>
    </location>
</feature>
<dbReference type="Pfam" id="PF01476">
    <property type="entry name" value="LysM"/>
    <property type="match status" value="1"/>
</dbReference>